<comment type="caution">
    <text evidence="3">The sequence shown here is derived from an EMBL/GenBank/DDBJ whole genome shotgun (WGS) entry which is preliminary data.</text>
</comment>
<keyword evidence="1 3" id="KW-0378">Hydrolase</keyword>
<evidence type="ECO:0000256" key="1">
    <source>
        <dbReference type="ARBA" id="ARBA00022801"/>
    </source>
</evidence>
<dbReference type="AlphaFoldDB" id="A0A8J3ERH8"/>
<evidence type="ECO:0000313" key="5">
    <source>
        <dbReference type="Proteomes" id="UP000621856"/>
    </source>
</evidence>
<accession>A0A8J3ERH8</accession>
<dbReference type="InterPro" id="IPR000073">
    <property type="entry name" value="AB_hydrolase_1"/>
</dbReference>
<dbReference type="InterPro" id="IPR050266">
    <property type="entry name" value="AB_hydrolase_sf"/>
</dbReference>
<dbReference type="RefSeq" id="WP_155141041.1">
    <property type="nucleotide sequence ID" value="NZ_BMGZ01000002.1"/>
</dbReference>
<protein>
    <submittedName>
        <fullName evidence="3">Alpha/beta hydrolase</fullName>
    </submittedName>
</protein>
<dbReference type="InterPro" id="IPR029058">
    <property type="entry name" value="AB_hydrolase_fold"/>
</dbReference>
<gene>
    <name evidence="4" type="ORF">FF098_012670</name>
    <name evidence="3" type="ORF">GCM10011355_25450</name>
</gene>
<dbReference type="EMBL" id="BMGZ01000002">
    <property type="protein sequence ID" value="GGH99455.1"/>
    <property type="molecule type" value="Genomic_DNA"/>
</dbReference>
<evidence type="ECO:0000313" key="4">
    <source>
        <dbReference type="EMBL" id="NHK28766.1"/>
    </source>
</evidence>
<dbReference type="Proteomes" id="UP000621856">
    <property type="component" value="Unassembled WGS sequence"/>
</dbReference>
<name>A0A8J3ERH8_9PROT</name>
<reference evidence="3" key="1">
    <citation type="journal article" date="2014" name="Int. J. Syst. Evol. Microbiol.">
        <title>Complete genome sequence of Corynebacterium casei LMG S-19264T (=DSM 44701T), isolated from a smear-ripened cheese.</title>
        <authorList>
            <consortium name="US DOE Joint Genome Institute (JGI-PGF)"/>
            <person name="Walter F."/>
            <person name="Albersmeier A."/>
            <person name="Kalinowski J."/>
            <person name="Ruckert C."/>
        </authorList>
    </citation>
    <scope>NUCLEOTIDE SEQUENCE</scope>
    <source>
        <strain evidence="3">CGMCC 1.14984</strain>
    </source>
</reference>
<evidence type="ECO:0000259" key="2">
    <source>
        <dbReference type="Pfam" id="PF12697"/>
    </source>
</evidence>
<dbReference type="GO" id="GO:0016787">
    <property type="term" value="F:hydrolase activity"/>
    <property type="evidence" value="ECO:0007669"/>
    <property type="project" value="UniProtKB-KW"/>
</dbReference>
<feature type="domain" description="AB hydrolase-1" evidence="2">
    <location>
        <begin position="27"/>
        <end position="284"/>
    </location>
</feature>
<evidence type="ECO:0000313" key="3">
    <source>
        <dbReference type="EMBL" id="GGH99455.1"/>
    </source>
</evidence>
<keyword evidence="6" id="KW-1185">Reference proteome</keyword>
<sequence length="292" mass="30963">MNSQMVSLPERGGDMHVRRWGEGQPAIVLLHANGLNGLSYRRVIEPLAPSHTILTLDHRGHGRTSLPADPENLRDWHIYAGDAGALLAGQPAPEAGWTLVGHSMGAVISLMVAAAGKVPVRRIVMIEPVVVPVAAHWLARSPMRGFIREILPVAKKAAARRAIFPDAQSVRESYGRKPFFAGWAKGVLDDYLADGLLPDEDSVRLSCDPAWEAATFAAQGHSFWDALDGAMTAAGGDVSAIYAETGSTASGTSRIRLAGQGVDGTVLPGSSHLAPQEFPGECASLIASRLTE</sequence>
<reference evidence="3" key="3">
    <citation type="submission" date="2020-09" db="EMBL/GenBank/DDBJ databases">
        <authorList>
            <person name="Sun Q."/>
            <person name="Zhou Y."/>
        </authorList>
    </citation>
    <scope>NUCLEOTIDE SEQUENCE</scope>
    <source>
        <strain evidence="3">CGMCC 1.14984</strain>
    </source>
</reference>
<dbReference type="Gene3D" id="3.40.50.1820">
    <property type="entry name" value="alpha/beta hydrolase"/>
    <property type="match status" value="1"/>
</dbReference>
<dbReference type="GO" id="GO:0016020">
    <property type="term" value="C:membrane"/>
    <property type="evidence" value="ECO:0007669"/>
    <property type="project" value="TreeGrafter"/>
</dbReference>
<dbReference type="EMBL" id="VCJR02000002">
    <property type="protein sequence ID" value="NHK28766.1"/>
    <property type="molecule type" value="Genomic_DNA"/>
</dbReference>
<dbReference type="Pfam" id="PF12697">
    <property type="entry name" value="Abhydrolase_6"/>
    <property type="match status" value="1"/>
</dbReference>
<dbReference type="SUPFAM" id="SSF53474">
    <property type="entry name" value="alpha/beta-Hydrolases"/>
    <property type="match status" value="1"/>
</dbReference>
<organism evidence="3 5">
    <name type="scientific">Aquisalinus luteolus</name>
    <dbReference type="NCBI Taxonomy" id="1566827"/>
    <lineage>
        <taxon>Bacteria</taxon>
        <taxon>Pseudomonadati</taxon>
        <taxon>Pseudomonadota</taxon>
        <taxon>Alphaproteobacteria</taxon>
        <taxon>Parvularculales</taxon>
        <taxon>Parvularculaceae</taxon>
        <taxon>Aquisalinus</taxon>
    </lineage>
</organism>
<dbReference type="PANTHER" id="PTHR43798:SF31">
    <property type="entry name" value="AB HYDROLASE SUPERFAMILY PROTEIN YCLE"/>
    <property type="match status" value="1"/>
</dbReference>
<reference evidence="4 6" key="2">
    <citation type="submission" date="2020-02" db="EMBL/GenBank/DDBJ databases">
        <title>Genome sequence of Parvularcula flava strain NH6-79.</title>
        <authorList>
            <person name="Abdul Karim M.H."/>
            <person name="Lam M.Q."/>
            <person name="Chen S.J."/>
            <person name="Yahya A."/>
            <person name="Shahir S."/>
            <person name="Shamsir M.S."/>
            <person name="Chong C.S."/>
        </authorList>
    </citation>
    <scope>NUCLEOTIDE SEQUENCE [LARGE SCALE GENOMIC DNA]</scope>
    <source>
        <strain evidence="4 6">NH6-79</strain>
    </source>
</reference>
<evidence type="ECO:0000313" key="6">
    <source>
        <dbReference type="Proteomes" id="UP000818603"/>
    </source>
</evidence>
<dbReference type="Proteomes" id="UP000818603">
    <property type="component" value="Unassembled WGS sequence"/>
</dbReference>
<proteinExistence type="predicted"/>
<dbReference type="PANTHER" id="PTHR43798">
    <property type="entry name" value="MONOACYLGLYCEROL LIPASE"/>
    <property type="match status" value="1"/>
</dbReference>